<dbReference type="InterPro" id="IPR036291">
    <property type="entry name" value="NAD(P)-bd_dom_sf"/>
</dbReference>
<geneLocation type="plasmid" evidence="4 5">
    <name>pC</name>
</geneLocation>
<dbReference type="AlphaFoldDB" id="B3Q462"/>
<dbReference type="InterPro" id="IPR000683">
    <property type="entry name" value="Gfo/Idh/MocA-like_OxRdtase_N"/>
</dbReference>
<evidence type="ECO:0000313" key="4">
    <source>
        <dbReference type="EMBL" id="ACE94866.1"/>
    </source>
</evidence>
<evidence type="ECO:0000259" key="2">
    <source>
        <dbReference type="Pfam" id="PF01408"/>
    </source>
</evidence>
<dbReference type="GO" id="GO:0016491">
    <property type="term" value="F:oxidoreductase activity"/>
    <property type="evidence" value="ECO:0007669"/>
    <property type="project" value="UniProtKB-KW"/>
</dbReference>
<dbReference type="Gene3D" id="3.30.360.10">
    <property type="entry name" value="Dihydrodipicolinate Reductase, domain 2"/>
    <property type="match status" value="1"/>
</dbReference>
<name>B3Q462_RHIE6</name>
<dbReference type="SUPFAM" id="SSF55347">
    <property type="entry name" value="Glyceraldehyde-3-phosphate dehydrogenase-like, C-terminal domain"/>
    <property type="match status" value="1"/>
</dbReference>
<dbReference type="SUPFAM" id="SSF51735">
    <property type="entry name" value="NAD(P)-binding Rossmann-fold domains"/>
    <property type="match status" value="1"/>
</dbReference>
<keyword evidence="4" id="KW-0614">Plasmid</keyword>
<dbReference type="Pfam" id="PF22725">
    <property type="entry name" value="GFO_IDH_MocA_C3"/>
    <property type="match status" value="1"/>
</dbReference>
<proteinExistence type="predicted"/>
<dbReference type="InterPro" id="IPR050463">
    <property type="entry name" value="Gfo/Idh/MocA_oxidrdct_glycsds"/>
</dbReference>
<dbReference type="Pfam" id="PF01408">
    <property type="entry name" value="GFO_IDH_MocA"/>
    <property type="match status" value="1"/>
</dbReference>
<protein>
    <submittedName>
        <fullName evidence="4">Putative oxidoreductase protein</fullName>
    </submittedName>
</protein>
<dbReference type="GO" id="GO:0000166">
    <property type="term" value="F:nucleotide binding"/>
    <property type="evidence" value="ECO:0007669"/>
    <property type="project" value="InterPro"/>
</dbReference>
<dbReference type="Proteomes" id="UP000008817">
    <property type="component" value="Plasmid pC"/>
</dbReference>
<dbReference type="KEGG" id="rec:RHECIAT_PC0000793"/>
<dbReference type="HOGENOM" id="CLU_023194_5_0_5"/>
<evidence type="ECO:0000256" key="1">
    <source>
        <dbReference type="ARBA" id="ARBA00023002"/>
    </source>
</evidence>
<organism evidence="4 5">
    <name type="scientific">Rhizobium etli (strain CIAT 652)</name>
    <dbReference type="NCBI Taxonomy" id="491916"/>
    <lineage>
        <taxon>Bacteria</taxon>
        <taxon>Pseudomonadati</taxon>
        <taxon>Pseudomonadota</taxon>
        <taxon>Alphaproteobacteria</taxon>
        <taxon>Hyphomicrobiales</taxon>
        <taxon>Rhizobiaceae</taxon>
        <taxon>Rhizobium/Agrobacterium group</taxon>
        <taxon>Rhizobium</taxon>
    </lineage>
</organism>
<accession>B3Q462</accession>
<sequence length="324" mass="34874">MGTETIATEHMVSAIRSIGHQPLWVVSRNAHYAGTFAGDLDIPNATDDLERVWADRDVRFVYVSATRERRSFHIAAAAKAGKHILCDGPISNEREEAARLVSLCHDLKVTLAVHHIARASSVHQTMKRLIRDGEIGQIHSIVVARGGAFHPSPNRRGQLADLEGDIFFDAAIEDVDLVRFLTDAEPHRATGISKPMGGGSQHLAFVLAMDDGCIFQAHESFLTAEIEDTVMIAGSKGSLTAIGTLYGRGSGTLTRRIGGKNELIPIRDRDVHVAAIQDFVTGLHGRPTWLSTGGDSVANLAAINSIIASTRSGDVVDIKPRGTA</sequence>
<feature type="domain" description="GFO/IDH/MocA-like oxidoreductase" evidence="3">
    <location>
        <begin position="123"/>
        <end position="239"/>
    </location>
</feature>
<keyword evidence="1" id="KW-0560">Oxidoreductase</keyword>
<dbReference type="eggNOG" id="COG0673">
    <property type="taxonomic scope" value="Bacteria"/>
</dbReference>
<reference evidence="4 5" key="1">
    <citation type="submission" date="2008-04" db="EMBL/GenBank/DDBJ databases">
        <title>Genome diversity and DNA divergence of Rhizobium etli.</title>
        <authorList>
            <person name="Gonzalez V."/>
            <person name="Acosta J.L."/>
            <person name="Santamaria R.I."/>
            <person name="Bustos P."/>
            <person name="Hernandez-Gonzalez I.L."/>
            <person name="Fernandez J.L."/>
            <person name="Diaz R."/>
            <person name="Flores M."/>
            <person name="Mora J."/>
            <person name="Palacios R."/>
            <person name="Davila G."/>
        </authorList>
    </citation>
    <scope>NUCLEOTIDE SEQUENCE [LARGE SCALE GENOMIC DNA]</scope>
    <source>
        <strain evidence="5">CIAT 652</strain>
        <plasmid evidence="5">Plasmid pC</plasmid>
    </source>
</reference>
<gene>
    <name evidence="4" type="ordered locus">RHECIAT_PC0000793</name>
</gene>
<evidence type="ECO:0000313" key="5">
    <source>
        <dbReference type="Proteomes" id="UP000008817"/>
    </source>
</evidence>
<feature type="domain" description="Gfo/Idh/MocA-like oxidoreductase N-terminal" evidence="2">
    <location>
        <begin position="2"/>
        <end position="115"/>
    </location>
</feature>
<dbReference type="PANTHER" id="PTHR43818">
    <property type="entry name" value="BCDNA.GH03377"/>
    <property type="match status" value="1"/>
</dbReference>
<evidence type="ECO:0000259" key="3">
    <source>
        <dbReference type="Pfam" id="PF22725"/>
    </source>
</evidence>
<dbReference type="Gene3D" id="3.40.50.720">
    <property type="entry name" value="NAD(P)-binding Rossmann-like Domain"/>
    <property type="match status" value="1"/>
</dbReference>
<dbReference type="PANTHER" id="PTHR43818:SF11">
    <property type="entry name" value="BCDNA.GH03377"/>
    <property type="match status" value="1"/>
</dbReference>
<dbReference type="EMBL" id="CP001077">
    <property type="protein sequence ID" value="ACE94866.1"/>
    <property type="molecule type" value="Genomic_DNA"/>
</dbReference>
<dbReference type="InterPro" id="IPR055170">
    <property type="entry name" value="GFO_IDH_MocA-like_dom"/>
</dbReference>